<dbReference type="Proteomes" id="UP000735302">
    <property type="component" value="Unassembled WGS sequence"/>
</dbReference>
<protein>
    <submittedName>
        <fullName evidence="1">Uncharacterized protein</fullName>
    </submittedName>
</protein>
<dbReference type="AlphaFoldDB" id="A0AAV3ZYI7"/>
<dbReference type="EMBL" id="BLXT01003032">
    <property type="protein sequence ID" value="GFO00127.1"/>
    <property type="molecule type" value="Genomic_DNA"/>
</dbReference>
<evidence type="ECO:0000313" key="2">
    <source>
        <dbReference type="Proteomes" id="UP000735302"/>
    </source>
</evidence>
<sequence>MTRVSSIVLPQPLCLVKSGDQFRKTNPGLSKTGKRPIDFEEGMRDKYFWQNYESRLLIIFFSFTRETASSTAASRSLSVSMTGRTASKIAMACLLLPTPEVK</sequence>
<accession>A0AAV3ZYI7</accession>
<gene>
    <name evidence="1" type="ORF">PoB_002663200</name>
</gene>
<comment type="caution">
    <text evidence="1">The sequence shown here is derived from an EMBL/GenBank/DDBJ whole genome shotgun (WGS) entry which is preliminary data.</text>
</comment>
<organism evidence="1 2">
    <name type="scientific">Plakobranchus ocellatus</name>
    <dbReference type="NCBI Taxonomy" id="259542"/>
    <lineage>
        <taxon>Eukaryota</taxon>
        <taxon>Metazoa</taxon>
        <taxon>Spiralia</taxon>
        <taxon>Lophotrochozoa</taxon>
        <taxon>Mollusca</taxon>
        <taxon>Gastropoda</taxon>
        <taxon>Heterobranchia</taxon>
        <taxon>Euthyneura</taxon>
        <taxon>Panpulmonata</taxon>
        <taxon>Sacoglossa</taxon>
        <taxon>Placobranchoidea</taxon>
        <taxon>Plakobranchidae</taxon>
        <taxon>Plakobranchus</taxon>
    </lineage>
</organism>
<name>A0AAV3ZYI7_9GAST</name>
<evidence type="ECO:0000313" key="1">
    <source>
        <dbReference type="EMBL" id="GFO00127.1"/>
    </source>
</evidence>
<keyword evidence="2" id="KW-1185">Reference proteome</keyword>
<reference evidence="1 2" key="1">
    <citation type="journal article" date="2021" name="Elife">
        <title>Chloroplast acquisition without the gene transfer in kleptoplastic sea slugs, Plakobranchus ocellatus.</title>
        <authorList>
            <person name="Maeda T."/>
            <person name="Takahashi S."/>
            <person name="Yoshida T."/>
            <person name="Shimamura S."/>
            <person name="Takaki Y."/>
            <person name="Nagai Y."/>
            <person name="Toyoda A."/>
            <person name="Suzuki Y."/>
            <person name="Arimoto A."/>
            <person name="Ishii H."/>
            <person name="Satoh N."/>
            <person name="Nishiyama T."/>
            <person name="Hasebe M."/>
            <person name="Maruyama T."/>
            <person name="Minagawa J."/>
            <person name="Obokata J."/>
            <person name="Shigenobu S."/>
        </authorList>
    </citation>
    <scope>NUCLEOTIDE SEQUENCE [LARGE SCALE GENOMIC DNA]</scope>
</reference>
<proteinExistence type="predicted"/>